<dbReference type="GO" id="GO:0005739">
    <property type="term" value="C:mitochondrion"/>
    <property type="evidence" value="ECO:0007669"/>
    <property type="project" value="TreeGrafter"/>
</dbReference>
<dbReference type="OrthoDB" id="430207at2759"/>
<comment type="similarity">
    <text evidence="2 6">Belongs to the peroxisomal membrane protein PXMP2/4 family.</text>
</comment>
<gene>
    <name evidence="8" type="ORF">K461DRAFT_227905</name>
</gene>
<accession>A0A9P4J0E4</accession>
<dbReference type="PANTHER" id="PTHR11266:SF113">
    <property type="entry name" value="MEMBRANE PROTEIN, MPV17_PMP22 FAMILY, PUTATIVE (AFU_ORTHOLOGUE AFUA_1G13840)-RELATED"/>
    <property type="match status" value="1"/>
</dbReference>
<evidence type="ECO:0000256" key="5">
    <source>
        <dbReference type="ARBA" id="ARBA00023136"/>
    </source>
</evidence>
<proteinExistence type="inferred from homology"/>
<evidence type="ECO:0000256" key="7">
    <source>
        <dbReference type="SAM" id="MobiDB-lite"/>
    </source>
</evidence>
<comment type="caution">
    <text evidence="8">The sequence shown here is derived from an EMBL/GenBank/DDBJ whole genome shotgun (WGS) entry which is preliminary data.</text>
</comment>
<dbReference type="Pfam" id="PF04117">
    <property type="entry name" value="Mpv17_PMP22"/>
    <property type="match status" value="1"/>
</dbReference>
<protein>
    <submittedName>
        <fullName evidence="8">Uncharacterized protein</fullName>
    </submittedName>
</protein>
<dbReference type="EMBL" id="ML996088">
    <property type="protein sequence ID" value="KAF2151157.1"/>
    <property type="molecule type" value="Genomic_DNA"/>
</dbReference>
<dbReference type="Proteomes" id="UP000799439">
    <property type="component" value="Unassembled WGS sequence"/>
</dbReference>
<name>A0A9P4J0E4_9PEZI</name>
<keyword evidence="4" id="KW-1133">Transmembrane helix</keyword>
<evidence type="ECO:0000256" key="3">
    <source>
        <dbReference type="ARBA" id="ARBA00022692"/>
    </source>
</evidence>
<feature type="region of interest" description="Disordered" evidence="7">
    <location>
        <begin position="208"/>
        <end position="235"/>
    </location>
</feature>
<keyword evidence="5" id="KW-0472">Membrane</keyword>
<dbReference type="InterPro" id="IPR007248">
    <property type="entry name" value="Mpv17_PMP22"/>
</dbReference>
<evidence type="ECO:0000313" key="9">
    <source>
        <dbReference type="Proteomes" id="UP000799439"/>
    </source>
</evidence>
<evidence type="ECO:0000256" key="6">
    <source>
        <dbReference type="RuleBase" id="RU363053"/>
    </source>
</evidence>
<dbReference type="AlphaFoldDB" id="A0A9P4J0E4"/>
<comment type="subcellular location">
    <subcellularLocation>
        <location evidence="1">Membrane</location>
        <topology evidence="1">Multi-pass membrane protein</topology>
    </subcellularLocation>
</comment>
<feature type="compositionally biased region" description="Basic and acidic residues" evidence="7">
    <location>
        <begin position="216"/>
        <end position="235"/>
    </location>
</feature>
<evidence type="ECO:0000256" key="1">
    <source>
        <dbReference type="ARBA" id="ARBA00004141"/>
    </source>
</evidence>
<sequence length="235" mass="26781">MSQKPSKPPPKPQSIPGPSWAWVEPLAAPFRAYGRMQSRSPYMTQLSSSLTIYFLGDLSAQLMADALRKSERDRAIRGLRAMAIGGISSIPSYHWFLFLGRRFNYSSHWLSIAVKIVVNQSVFTPIFNSYFFGMHSLLSGNGWAETKRRVLETVPVSWRTSWKFWPIVTAFSFTFVPPQYRSVTAGVVAIFWQTYLSWLNGLSARHGVEQGTGVPERSERKRKEKARNAKEKENL</sequence>
<evidence type="ECO:0000256" key="2">
    <source>
        <dbReference type="ARBA" id="ARBA00006824"/>
    </source>
</evidence>
<evidence type="ECO:0000256" key="4">
    <source>
        <dbReference type="ARBA" id="ARBA00022989"/>
    </source>
</evidence>
<dbReference type="PANTHER" id="PTHR11266">
    <property type="entry name" value="PEROXISOMAL MEMBRANE PROTEIN 2, PXMP2 MPV17"/>
    <property type="match status" value="1"/>
</dbReference>
<reference evidence="8" key="1">
    <citation type="journal article" date="2020" name="Stud. Mycol.">
        <title>101 Dothideomycetes genomes: a test case for predicting lifestyles and emergence of pathogens.</title>
        <authorList>
            <person name="Haridas S."/>
            <person name="Albert R."/>
            <person name="Binder M."/>
            <person name="Bloem J."/>
            <person name="Labutti K."/>
            <person name="Salamov A."/>
            <person name="Andreopoulos B."/>
            <person name="Baker S."/>
            <person name="Barry K."/>
            <person name="Bills G."/>
            <person name="Bluhm B."/>
            <person name="Cannon C."/>
            <person name="Castanera R."/>
            <person name="Culley D."/>
            <person name="Daum C."/>
            <person name="Ezra D."/>
            <person name="Gonzalez J."/>
            <person name="Henrissat B."/>
            <person name="Kuo A."/>
            <person name="Liang C."/>
            <person name="Lipzen A."/>
            <person name="Lutzoni F."/>
            <person name="Magnuson J."/>
            <person name="Mondo S."/>
            <person name="Nolan M."/>
            <person name="Ohm R."/>
            <person name="Pangilinan J."/>
            <person name="Park H.-J."/>
            <person name="Ramirez L."/>
            <person name="Alfaro M."/>
            <person name="Sun H."/>
            <person name="Tritt A."/>
            <person name="Yoshinaga Y."/>
            <person name="Zwiers L.-H."/>
            <person name="Turgeon B."/>
            <person name="Goodwin S."/>
            <person name="Spatafora J."/>
            <person name="Crous P."/>
            <person name="Grigoriev I."/>
        </authorList>
    </citation>
    <scope>NUCLEOTIDE SEQUENCE</scope>
    <source>
        <strain evidence="8">CBS 260.36</strain>
    </source>
</reference>
<keyword evidence="9" id="KW-1185">Reference proteome</keyword>
<evidence type="ECO:0000313" key="8">
    <source>
        <dbReference type="EMBL" id="KAF2151157.1"/>
    </source>
</evidence>
<organism evidence="8 9">
    <name type="scientific">Myriangium duriaei CBS 260.36</name>
    <dbReference type="NCBI Taxonomy" id="1168546"/>
    <lineage>
        <taxon>Eukaryota</taxon>
        <taxon>Fungi</taxon>
        <taxon>Dikarya</taxon>
        <taxon>Ascomycota</taxon>
        <taxon>Pezizomycotina</taxon>
        <taxon>Dothideomycetes</taxon>
        <taxon>Dothideomycetidae</taxon>
        <taxon>Myriangiales</taxon>
        <taxon>Myriangiaceae</taxon>
        <taxon>Myriangium</taxon>
    </lineage>
</organism>
<dbReference type="GO" id="GO:0016020">
    <property type="term" value="C:membrane"/>
    <property type="evidence" value="ECO:0007669"/>
    <property type="project" value="UniProtKB-SubCell"/>
</dbReference>
<keyword evidence="3" id="KW-0812">Transmembrane</keyword>